<dbReference type="InterPro" id="IPR008480">
    <property type="entry name" value="DUF761_pln"/>
</dbReference>
<name>S8C1A9_9LAMI</name>
<organism evidence="1 2">
    <name type="scientific">Genlisea aurea</name>
    <dbReference type="NCBI Taxonomy" id="192259"/>
    <lineage>
        <taxon>Eukaryota</taxon>
        <taxon>Viridiplantae</taxon>
        <taxon>Streptophyta</taxon>
        <taxon>Embryophyta</taxon>
        <taxon>Tracheophyta</taxon>
        <taxon>Spermatophyta</taxon>
        <taxon>Magnoliopsida</taxon>
        <taxon>eudicotyledons</taxon>
        <taxon>Gunneridae</taxon>
        <taxon>Pentapetalae</taxon>
        <taxon>asterids</taxon>
        <taxon>lamiids</taxon>
        <taxon>Lamiales</taxon>
        <taxon>Lentibulariaceae</taxon>
        <taxon>Genlisea</taxon>
    </lineage>
</organism>
<evidence type="ECO:0000313" key="2">
    <source>
        <dbReference type="Proteomes" id="UP000015453"/>
    </source>
</evidence>
<gene>
    <name evidence="1" type="ORF">M569_16570</name>
</gene>
<proteinExistence type="predicted"/>
<keyword evidence="2" id="KW-1185">Reference proteome</keyword>
<evidence type="ECO:0000313" key="1">
    <source>
        <dbReference type="EMBL" id="EPS58246.1"/>
    </source>
</evidence>
<dbReference type="EMBL" id="AUSU01009395">
    <property type="protein sequence ID" value="EPS58246.1"/>
    <property type="molecule type" value="Genomic_DNA"/>
</dbReference>
<dbReference type="Pfam" id="PF05553">
    <property type="entry name" value="DUF761"/>
    <property type="match status" value="1"/>
</dbReference>
<accession>S8C1A9</accession>
<feature type="non-terminal residue" evidence="1">
    <location>
        <position position="1"/>
    </location>
</feature>
<protein>
    <submittedName>
        <fullName evidence="1">Uncharacterized protein</fullName>
    </submittedName>
</protein>
<reference evidence="1 2" key="1">
    <citation type="journal article" date="2013" name="BMC Genomics">
        <title>The miniature genome of a carnivorous plant Genlisea aurea contains a low number of genes and short non-coding sequences.</title>
        <authorList>
            <person name="Leushkin E.V."/>
            <person name="Sutormin R.A."/>
            <person name="Nabieva E.R."/>
            <person name="Penin A.A."/>
            <person name="Kondrashov A.S."/>
            <person name="Logacheva M.D."/>
        </authorList>
    </citation>
    <scope>NUCLEOTIDE SEQUENCE [LARGE SCALE GENOMIC DNA]</scope>
</reference>
<dbReference type="Proteomes" id="UP000015453">
    <property type="component" value="Unassembled WGS sequence"/>
</dbReference>
<dbReference type="PANTHER" id="PTHR33265">
    <property type="entry name" value="AVR9/CF-9 RAPIDLY ELICITED PROTEIN-RELATED"/>
    <property type="match status" value="1"/>
</dbReference>
<feature type="non-terminal residue" evidence="1">
    <location>
        <position position="54"/>
    </location>
</feature>
<dbReference type="AlphaFoldDB" id="S8C1A9"/>
<sequence>LPGFGRTPVVRQLRITDSPFPATEVEDDDGGGGVDRAAEEFIRRFYRELKHQNS</sequence>
<comment type="caution">
    <text evidence="1">The sequence shown here is derived from an EMBL/GenBank/DDBJ whole genome shotgun (WGS) entry which is preliminary data.</text>
</comment>
<dbReference type="PANTHER" id="PTHR33265:SF26">
    <property type="entry name" value="OS06G0554600 PROTEIN"/>
    <property type="match status" value="1"/>
</dbReference>